<dbReference type="InterPro" id="IPR052549">
    <property type="entry name" value="SpmB"/>
</dbReference>
<dbReference type="RefSeq" id="WP_004402241.1">
    <property type="nucleotide sequence ID" value="NZ_CP009170.1"/>
</dbReference>
<evidence type="ECO:0000313" key="4">
    <source>
        <dbReference type="Proteomes" id="UP000029669"/>
    </source>
</evidence>
<sequence length="173" mass="18706">MMKIISEWIIPILVLLIPFYGIIKNVKVYEVFVDGAKEGISVVIKIFPALVAMLVAIGVLRASGALDLLGEFLMPFTNKIGMPQELVPLALIRPLSGSGALGIATEIIKTHGADSLIGKMASAMYGSTETTFYVLAVYYGAVGIKKMRHSVISGIFADIIAILSCVFYSRLFF</sequence>
<accession>A0A097ANC1</accession>
<proteinExistence type="predicted"/>
<feature type="transmembrane region" description="Helical" evidence="1">
    <location>
        <begin position="5"/>
        <end position="23"/>
    </location>
</feature>
<dbReference type="HOGENOM" id="CLU_127717_0_0_9"/>
<feature type="transmembrane region" description="Helical" evidence="1">
    <location>
        <begin position="151"/>
        <end position="171"/>
    </location>
</feature>
<dbReference type="AlphaFoldDB" id="A0A097ANC1"/>
<organism evidence="3 4">
    <name type="scientific">Thermoanaerobacter kivui</name>
    <name type="common">Acetogenium kivui</name>
    <dbReference type="NCBI Taxonomy" id="2325"/>
    <lineage>
        <taxon>Bacteria</taxon>
        <taxon>Bacillati</taxon>
        <taxon>Bacillota</taxon>
        <taxon>Clostridia</taxon>
        <taxon>Thermoanaerobacterales</taxon>
        <taxon>Thermoanaerobacteraceae</taxon>
        <taxon>Thermoanaerobacter</taxon>
    </lineage>
</organism>
<evidence type="ECO:0000259" key="2">
    <source>
        <dbReference type="Pfam" id="PF07670"/>
    </source>
</evidence>
<protein>
    <submittedName>
        <fullName evidence="3">Spore maturation protein B</fullName>
    </submittedName>
</protein>
<dbReference type="PANTHER" id="PTHR35793">
    <property type="entry name" value="INNER MEMBRANE PROTEIN YJIG"/>
    <property type="match status" value="1"/>
</dbReference>
<dbReference type="Pfam" id="PF07670">
    <property type="entry name" value="Gate"/>
    <property type="match status" value="1"/>
</dbReference>
<dbReference type="STRING" id="2325.TKV_c01100"/>
<dbReference type="GO" id="GO:0005886">
    <property type="term" value="C:plasma membrane"/>
    <property type="evidence" value="ECO:0007669"/>
    <property type="project" value="TreeGrafter"/>
</dbReference>
<dbReference type="PANTHER" id="PTHR35793:SF2">
    <property type="entry name" value="INNER MEMBRANE PROTEIN YJIG"/>
    <property type="match status" value="1"/>
</dbReference>
<evidence type="ECO:0000313" key="3">
    <source>
        <dbReference type="EMBL" id="AIS51315.1"/>
    </source>
</evidence>
<dbReference type="OrthoDB" id="9805623at2"/>
<keyword evidence="1" id="KW-1133">Transmembrane helix</keyword>
<feature type="domain" description="Nucleoside transporter/FeoB GTPase Gate" evidence="2">
    <location>
        <begin position="43"/>
        <end position="145"/>
    </location>
</feature>
<dbReference type="Proteomes" id="UP000029669">
    <property type="component" value="Chromosome"/>
</dbReference>
<name>A0A097ANC1_THEKI</name>
<gene>
    <name evidence="3" type="primary">spmB</name>
    <name evidence="3" type="ORF">TKV_c01100</name>
</gene>
<dbReference type="EMBL" id="CP009170">
    <property type="protein sequence ID" value="AIS51315.1"/>
    <property type="molecule type" value="Genomic_DNA"/>
</dbReference>
<dbReference type="eggNOG" id="COG0700">
    <property type="taxonomic scope" value="Bacteria"/>
</dbReference>
<keyword evidence="1" id="KW-0472">Membrane</keyword>
<dbReference type="KEGG" id="tki:TKV_c01100"/>
<keyword evidence="1" id="KW-0812">Transmembrane</keyword>
<reference evidence="4" key="1">
    <citation type="journal article" date="2015" name="Genome Announc.">
        <title>Whole-Genome Sequences of 80 Environmental and Clinical Isolates of Burkholderia pseudomallei.</title>
        <authorList>
            <person name="Johnson S.L."/>
            <person name="Baker A.L."/>
            <person name="Chain P.S."/>
            <person name="Currie B.J."/>
            <person name="Daligault H.E."/>
            <person name="Davenport K.W."/>
            <person name="Davis C.B."/>
            <person name="Inglis T.J."/>
            <person name="Kaestli M."/>
            <person name="Koren S."/>
            <person name="Mayo M."/>
            <person name="Merritt A.J."/>
            <person name="Price E.P."/>
            <person name="Sarovich D.S."/>
            <person name="Warner J."/>
            <person name="Rosovitz M.J."/>
        </authorList>
    </citation>
    <scope>NUCLEOTIDE SEQUENCE [LARGE SCALE GENOMIC DNA]</scope>
    <source>
        <strain evidence="4">DSM 2030</strain>
    </source>
</reference>
<evidence type="ECO:0000256" key="1">
    <source>
        <dbReference type="SAM" id="Phobius"/>
    </source>
</evidence>
<keyword evidence="4" id="KW-1185">Reference proteome</keyword>
<dbReference type="InterPro" id="IPR011642">
    <property type="entry name" value="Gate_dom"/>
</dbReference>
<feature type="transmembrane region" description="Helical" evidence="1">
    <location>
        <begin position="43"/>
        <end position="60"/>
    </location>
</feature>